<organism evidence="2 3">
    <name type="scientific">Moesziomyces aphidis</name>
    <name type="common">Pseudozyma aphidis</name>
    <dbReference type="NCBI Taxonomy" id="84754"/>
    <lineage>
        <taxon>Eukaryota</taxon>
        <taxon>Fungi</taxon>
        <taxon>Dikarya</taxon>
        <taxon>Basidiomycota</taxon>
        <taxon>Ustilaginomycotina</taxon>
        <taxon>Ustilaginomycetes</taxon>
        <taxon>Ustilaginales</taxon>
        <taxon>Ustilaginaceae</taxon>
        <taxon>Moesziomyces</taxon>
    </lineage>
</organism>
<comment type="caution">
    <text evidence="2">The sequence shown here is derived from an EMBL/GenBank/DDBJ whole genome shotgun (WGS) entry which is preliminary data.</text>
</comment>
<dbReference type="PANTHER" id="PTHR40370">
    <property type="entry name" value="EXPRESSED PROTEIN"/>
    <property type="match status" value="1"/>
</dbReference>
<reference evidence="2 3" key="1">
    <citation type="journal article" date="2014" name="Genome Announc.">
        <title>Genome sequence of the basidiomycetous fungus Pseudozyma aphidis DSM70725, an efficient producer of biosurfactant mannosylerythritol lipids.</title>
        <authorList>
            <person name="Lorenz S."/>
            <person name="Guenther M."/>
            <person name="Grumaz C."/>
            <person name="Rupp S."/>
            <person name="Zibek S."/>
            <person name="Sohn K."/>
        </authorList>
    </citation>
    <scope>NUCLEOTIDE SEQUENCE [LARGE SCALE GENOMIC DNA]</scope>
    <source>
        <strain evidence="3">ATCC 32657 / CBS 517.83 / DSM 70725 / JCM 10318 / NBRC 10182 / NRRL Y-7954 / St-0401</strain>
    </source>
</reference>
<dbReference type="SUPFAM" id="SSF55961">
    <property type="entry name" value="Bet v1-like"/>
    <property type="match status" value="1"/>
</dbReference>
<dbReference type="InterPro" id="IPR024500">
    <property type="entry name" value="DUF3074"/>
</dbReference>
<dbReference type="EMBL" id="AWNI01000009">
    <property type="protein sequence ID" value="ETS63224.1"/>
    <property type="molecule type" value="Genomic_DNA"/>
</dbReference>
<proteinExistence type="predicted"/>
<dbReference type="OrthoDB" id="6423603at2759"/>
<evidence type="ECO:0000313" key="2">
    <source>
        <dbReference type="EMBL" id="ETS63224.1"/>
    </source>
</evidence>
<evidence type="ECO:0000259" key="1">
    <source>
        <dbReference type="Pfam" id="PF11274"/>
    </source>
</evidence>
<dbReference type="Pfam" id="PF11274">
    <property type="entry name" value="DUF3074"/>
    <property type="match status" value="1"/>
</dbReference>
<keyword evidence="3" id="KW-1185">Reference proteome</keyword>
<feature type="domain" description="DUF3074" evidence="1">
    <location>
        <begin position="279"/>
        <end position="477"/>
    </location>
</feature>
<dbReference type="Proteomes" id="UP000019462">
    <property type="component" value="Unassembled WGS sequence"/>
</dbReference>
<protein>
    <recommendedName>
        <fullName evidence="1">DUF3074 domain-containing protein</fullName>
    </recommendedName>
</protein>
<accession>W3VNX1</accession>
<name>W3VNX1_MOEAP</name>
<dbReference type="Gene3D" id="3.30.530.20">
    <property type="match status" value="1"/>
</dbReference>
<sequence>MAPTREASFSDVGAHFAAGKADPIGHLSSRRSLHTGILVFLRPPPCPTRTTVSRSHRFRIVPTTWEAGTTKHGLILPQPSWQSGFCPFTAALFRRWPCRRPLRSASGTASAALVGSGLSWPAVLPAPSRRSLVRRVAASTRLQTSISRSIRFRPSLLPELESVVPAWTRNSSSLDARISNLAAVSVEPIPHSLSTMGEANGTTGGFAPFAAVEIPFSSIPASDTPEYAEFLAHYLTAAFKFVRDTPGWKKTKSFSSAAGGNVQCKVLPSQVSQIAKKGWHLRESQHGADCGLTFDDWRKYIRFEHTLFEKQYIEDITLTDCVAKVKPDEAEIWHNAYKLPIVTADRDFVEMLLTIDLPAHAEPFSAEHEAATLAWIRDPQRELTPSAATTEPAYRSFVVLQFPVDHPDVPADPHKVRAVYSSFEAVSEAPAQSGDGKVVDWKMAVQSDTRGRIPTMMQEMAMPGEIAHDVPAFIEWAVRYKQQNAPQAH</sequence>
<dbReference type="PANTHER" id="PTHR40370:SF1">
    <property type="entry name" value="DUF3074 DOMAIN-CONTAINING PROTEIN"/>
    <property type="match status" value="1"/>
</dbReference>
<dbReference type="HOGENOM" id="CLU_557909_0_0_1"/>
<gene>
    <name evidence="2" type="ORF">PaG_03010</name>
</gene>
<dbReference type="InterPro" id="IPR023393">
    <property type="entry name" value="START-like_dom_sf"/>
</dbReference>
<evidence type="ECO:0000313" key="3">
    <source>
        <dbReference type="Proteomes" id="UP000019462"/>
    </source>
</evidence>
<dbReference type="AlphaFoldDB" id="W3VNX1"/>